<dbReference type="Proteomes" id="UP000830116">
    <property type="component" value="Chromosome"/>
</dbReference>
<dbReference type="RefSeq" id="WP_243538177.1">
    <property type="nucleotide sequence ID" value="NZ_CP093442.1"/>
</dbReference>
<sequence length="223" mass="26061">MPLSSVPANKFKRLSEELCAYIEDEGLSIRPYSSELLPYFHQLTDESKDEVVATLNDYLNICKSVYAEGRQLKDAEFFTLKALEYYKFEASPALFKILKNPKFITEFYSFKNTQFFRTLNFFEVTSYTIEDIYCRQWIHLYEREEKVAAHVYEVVTKMVEGKGEDNYFFTEKNILKERASLERVEMVINGLHISALKHQGQITALASCVDCEPIFNLPTEEED</sequence>
<organism evidence="1 2">
    <name type="scientific">Bdellovibrio reynosensis</name>
    <dbReference type="NCBI Taxonomy" id="2835041"/>
    <lineage>
        <taxon>Bacteria</taxon>
        <taxon>Pseudomonadati</taxon>
        <taxon>Bdellovibrionota</taxon>
        <taxon>Bdellovibrionia</taxon>
        <taxon>Bdellovibrionales</taxon>
        <taxon>Pseudobdellovibrionaceae</taxon>
        <taxon>Bdellovibrio</taxon>
    </lineage>
</organism>
<protein>
    <submittedName>
        <fullName evidence="1">Uncharacterized protein</fullName>
    </submittedName>
</protein>
<proteinExistence type="predicted"/>
<reference evidence="1" key="1">
    <citation type="submission" date="2022-03" db="EMBL/GenBank/DDBJ databases">
        <title>Genome Identification and Characterization of new species Bdellovibrio reynosense LBG001 sp. nov. from a Mexico soil sample.</title>
        <authorList>
            <person name="Camilli A."/>
            <person name="Ajao Y."/>
            <person name="Guo X."/>
        </authorList>
    </citation>
    <scope>NUCLEOTIDE SEQUENCE</scope>
    <source>
        <strain evidence="1">LBG001</strain>
    </source>
</reference>
<dbReference type="EMBL" id="CP093442">
    <property type="protein sequence ID" value="UOF01636.1"/>
    <property type="molecule type" value="Genomic_DNA"/>
</dbReference>
<evidence type="ECO:0000313" key="1">
    <source>
        <dbReference type="EMBL" id="UOF01636.1"/>
    </source>
</evidence>
<gene>
    <name evidence="1" type="ORF">MNR06_01545</name>
</gene>
<accession>A0ABY4CD89</accession>
<name>A0ABY4CD89_9BACT</name>
<keyword evidence="2" id="KW-1185">Reference proteome</keyword>
<evidence type="ECO:0000313" key="2">
    <source>
        <dbReference type="Proteomes" id="UP000830116"/>
    </source>
</evidence>